<dbReference type="Gene3D" id="1.10.10.1410">
    <property type="match status" value="1"/>
</dbReference>
<protein>
    <recommendedName>
        <fullName evidence="5">Large ribosomal subunit protein P1</fullName>
    </recommendedName>
    <alternativeName>
        <fullName evidence="6">60S acidic ribosomal protein P1</fullName>
    </alternativeName>
</protein>
<dbReference type="HAMAP" id="MF_01478">
    <property type="entry name" value="Ribosomal_L12_arch"/>
    <property type="match status" value="1"/>
</dbReference>
<feature type="compositionally biased region" description="Low complexity" evidence="7">
    <location>
        <begin position="75"/>
        <end position="88"/>
    </location>
</feature>
<organism evidence="8 9">
    <name type="scientific">Caerostris extrusa</name>
    <name type="common">Bark spider</name>
    <name type="synonym">Caerostris bankana</name>
    <dbReference type="NCBI Taxonomy" id="172846"/>
    <lineage>
        <taxon>Eukaryota</taxon>
        <taxon>Metazoa</taxon>
        <taxon>Ecdysozoa</taxon>
        <taxon>Arthropoda</taxon>
        <taxon>Chelicerata</taxon>
        <taxon>Arachnida</taxon>
        <taxon>Araneae</taxon>
        <taxon>Araneomorphae</taxon>
        <taxon>Entelegynae</taxon>
        <taxon>Araneoidea</taxon>
        <taxon>Araneidae</taxon>
        <taxon>Caerostris</taxon>
    </lineage>
</organism>
<evidence type="ECO:0000256" key="1">
    <source>
        <dbReference type="ARBA" id="ARBA00003362"/>
    </source>
</evidence>
<dbReference type="Proteomes" id="UP001054945">
    <property type="component" value="Unassembled WGS sequence"/>
</dbReference>
<dbReference type="CDD" id="cd05831">
    <property type="entry name" value="Ribosomal_P1"/>
    <property type="match status" value="1"/>
</dbReference>
<evidence type="ECO:0000256" key="4">
    <source>
        <dbReference type="ARBA" id="ARBA00023274"/>
    </source>
</evidence>
<sequence>MISTDETACVYAALILQDDDIAITVKKLNTILKAAGVDVEPYWPTLFAKSLEGVDVKQLITNVGAGVAGAGGAPGAAAGAPAAGGDVPAAKEEPKKKRRKKKVRNLTRIWAFGK</sequence>
<evidence type="ECO:0000256" key="6">
    <source>
        <dbReference type="ARBA" id="ARBA00042918"/>
    </source>
</evidence>
<dbReference type="InterPro" id="IPR038716">
    <property type="entry name" value="P1/P2_N_sf"/>
</dbReference>
<dbReference type="FunFam" id="1.10.10.1410:FF:000001">
    <property type="entry name" value="60S acidic ribosomal protein P1"/>
    <property type="match status" value="1"/>
</dbReference>
<reference evidence="8 9" key="1">
    <citation type="submission" date="2021-06" db="EMBL/GenBank/DDBJ databases">
        <title>Caerostris extrusa draft genome.</title>
        <authorList>
            <person name="Kono N."/>
            <person name="Arakawa K."/>
        </authorList>
    </citation>
    <scope>NUCLEOTIDE SEQUENCE [LARGE SCALE GENOMIC DNA]</scope>
</reference>
<dbReference type="GO" id="GO:0002181">
    <property type="term" value="P:cytoplasmic translation"/>
    <property type="evidence" value="ECO:0007669"/>
    <property type="project" value="TreeGrafter"/>
</dbReference>
<feature type="region of interest" description="Disordered" evidence="7">
    <location>
        <begin position="72"/>
        <end position="103"/>
    </location>
</feature>
<dbReference type="GO" id="GO:0030295">
    <property type="term" value="F:protein kinase activator activity"/>
    <property type="evidence" value="ECO:0007669"/>
    <property type="project" value="TreeGrafter"/>
</dbReference>
<name>A0AAV4VM47_CAEEX</name>
<proteinExistence type="inferred from homology"/>
<comment type="function">
    <text evidence="1">Plays an important role in the elongation step of protein synthesis.</text>
</comment>
<dbReference type="GO" id="GO:0022625">
    <property type="term" value="C:cytosolic large ribosomal subunit"/>
    <property type="evidence" value="ECO:0007669"/>
    <property type="project" value="TreeGrafter"/>
</dbReference>
<evidence type="ECO:0000256" key="7">
    <source>
        <dbReference type="SAM" id="MobiDB-lite"/>
    </source>
</evidence>
<dbReference type="Pfam" id="PF00428">
    <property type="entry name" value="Ribosomal_60s"/>
    <property type="match status" value="1"/>
</dbReference>
<dbReference type="AlphaFoldDB" id="A0AAV4VM47"/>
<dbReference type="GO" id="GO:0003735">
    <property type="term" value="F:structural constituent of ribosome"/>
    <property type="evidence" value="ECO:0007669"/>
    <property type="project" value="InterPro"/>
</dbReference>
<evidence type="ECO:0000313" key="9">
    <source>
        <dbReference type="Proteomes" id="UP001054945"/>
    </source>
</evidence>
<keyword evidence="4" id="KW-0687">Ribonucleoprotein</keyword>
<keyword evidence="3" id="KW-0689">Ribosomal protein</keyword>
<evidence type="ECO:0000313" key="8">
    <source>
        <dbReference type="EMBL" id="GIY71183.1"/>
    </source>
</evidence>
<keyword evidence="9" id="KW-1185">Reference proteome</keyword>
<dbReference type="GO" id="GO:0043021">
    <property type="term" value="F:ribonucleoprotein complex binding"/>
    <property type="evidence" value="ECO:0007669"/>
    <property type="project" value="TreeGrafter"/>
</dbReference>
<accession>A0AAV4VM47</accession>
<evidence type="ECO:0000256" key="5">
    <source>
        <dbReference type="ARBA" id="ARBA00041116"/>
    </source>
</evidence>
<dbReference type="InterPro" id="IPR027534">
    <property type="entry name" value="Ribosomal_P1/P2"/>
</dbReference>
<dbReference type="PANTHER" id="PTHR45696">
    <property type="entry name" value="60S ACIDIC RIBOSOMAL PROTEIN P1"/>
    <property type="match status" value="1"/>
</dbReference>
<dbReference type="EMBL" id="BPLR01014761">
    <property type="protein sequence ID" value="GIY71183.1"/>
    <property type="molecule type" value="Genomic_DNA"/>
</dbReference>
<evidence type="ECO:0000256" key="2">
    <source>
        <dbReference type="ARBA" id="ARBA00005436"/>
    </source>
</evidence>
<comment type="similarity">
    <text evidence="2">Belongs to the eukaryotic ribosomal protein P1/P2 family.</text>
</comment>
<dbReference type="PANTHER" id="PTHR45696:SF10">
    <property type="entry name" value="LARGE RIBOSOMAL SUBUNIT PROTEIN P1"/>
    <property type="match status" value="1"/>
</dbReference>
<dbReference type="GO" id="GO:0006414">
    <property type="term" value="P:translational elongation"/>
    <property type="evidence" value="ECO:0007669"/>
    <property type="project" value="InterPro"/>
</dbReference>
<comment type="caution">
    <text evidence="8">The sequence shown here is derived from an EMBL/GenBank/DDBJ whole genome shotgun (WGS) entry which is preliminary data.</text>
</comment>
<gene>
    <name evidence="8" type="ORF">CEXT_791241</name>
</gene>
<evidence type="ECO:0000256" key="3">
    <source>
        <dbReference type="ARBA" id="ARBA00022980"/>
    </source>
</evidence>